<evidence type="ECO:0000313" key="5">
    <source>
        <dbReference type="Proteomes" id="UP001177258"/>
    </source>
</evidence>
<accession>A0AA90PY45</accession>
<evidence type="ECO:0000313" key="4">
    <source>
        <dbReference type="EMBL" id="MDP2538668.1"/>
    </source>
</evidence>
<dbReference type="CDD" id="cd06257">
    <property type="entry name" value="DnaJ"/>
    <property type="match status" value="1"/>
</dbReference>
<dbReference type="InterPro" id="IPR008971">
    <property type="entry name" value="HSP40/DnaJ_pept-bd"/>
</dbReference>
<comment type="caution">
    <text evidence="4">The sequence shown here is derived from an EMBL/GenBank/DDBJ whole genome shotgun (WGS) entry which is preliminary data.</text>
</comment>
<dbReference type="Pfam" id="PF01556">
    <property type="entry name" value="DnaJ_C"/>
    <property type="match status" value="1"/>
</dbReference>
<evidence type="ECO:0000259" key="2">
    <source>
        <dbReference type="PROSITE" id="PS50076"/>
    </source>
</evidence>
<dbReference type="Proteomes" id="UP001177258">
    <property type="component" value="Unassembled WGS sequence"/>
</dbReference>
<dbReference type="PANTHER" id="PTHR43096">
    <property type="entry name" value="DNAJ HOMOLOG 1, MITOCHONDRIAL-RELATED"/>
    <property type="match status" value="1"/>
</dbReference>
<dbReference type="PROSITE" id="PS50076">
    <property type="entry name" value="DNAJ_2"/>
    <property type="match status" value="1"/>
</dbReference>
<evidence type="ECO:0000256" key="1">
    <source>
        <dbReference type="ARBA" id="ARBA00023186"/>
    </source>
</evidence>
<proteinExistence type="predicted"/>
<evidence type="ECO:0000313" key="6">
    <source>
        <dbReference type="Proteomes" id="UP001240777"/>
    </source>
</evidence>
<keyword evidence="1" id="KW-0143">Chaperone</keyword>
<dbReference type="CDD" id="cd10747">
    <property type="entry name" value="DnaJ_C"/>
    <property type="match status" value="1"/>
</dbReference>
<dbReference type="Pfam" id="PF00226">
    <property type="entry name" value="DnaJ"/>
    <property type="match status" value="1"/>
</dbReference>
<reference evidence="3" key="2">
    <citation type="submission" date="2023-07" db="EMBL/GenBank/DDBJ databases">
        <authorList>
            <person name="Aydin F."/>
            <person name="Tarhane S."/>
            <person name="Saticioglu I.B."/>
            <person name="Karakaya E."/>
            <person name="Abay S."/>
            <person name="Guran O."/>
            <person name="Bozkurt E."/>
            <person name="Uzum N."/>
            <person name="Olgun K."/>
            <person name="Jablonski D."/>
        </authorList>
    </citation>
    <scope>NUCLEOTIDE SEQUENCE</scope>
    <source>
        <strain evidence="3">Faydin-H75</strain>
    </source>
</reference>
<sequence length="287" mass="31658">MSKSLYETLGVSENASADEIKKSYRKLARKYHPDINKEKEAEEKFKEINAAYEILSDEKKRAQYDQFGDNMFGGQNFSDFARNQGSGGLNLDDILSQIFGNSGGFGAGANSFGFGVGFGFEPDLDVQASLTIPFSTAVLGGKQHINMQNDSFDIKIPAGIANNETIRIKGKGKAGRSARGDLLLKITISEDPQYTRENDDLTKTFDLPLKTALFGGKVLIPTLYKEVNLKIPANTKNLQKFRIKELGVKNRKTGHMGDLFLKANIVLPHTDSLSDDLKKALEDQLPN</sequence>
<dbReference type="InterPro" id="IPR002939">
    <property type="entry name" value="DnaJ_C"/>
</dbReference>
<dbReference type="SMART" id="SM00271">
    <property type="entry name" value="DnaJ"/>
    <property type="match status" value="1"/>
</dbReference>
<organism evidence="4 5">
    <name type="scientific">Helicobacter cappadocius</name>
    <dbReference type="NCBI Taxonomy" id="3063998"/>
    <lineage>
        <taxon>Bacteria</taxon>
        <taxon>Pseudomonadati</taxon>
        <taxon>Campylobacterota</taxon>
        <taxon>Epsilonproteobacteria</taxon>
        <taxon>Campylobacterales</taxon>
        <taxon>Helicobacteraceae</taxon>
        <taxon>Helicobacter</taxon>
    </lineage>
</organism>
<dbReference type="InterPro" id="IPR001623">
    <property type="entry name" value="DnaJ_domain"/>
</dbReference>
<keyword evidence="6" id="KW-1185">Reference proteome</keyword>
<protein>
    <submittedName>
        <fullName evidence="4">DnaJ C-terminal domain-containing protein</fullName>
    </submittedName>
</protein>
<dbReference type="GO" id="GO:0005737">
    <property type="term" value="C:cytoplasm"/>
    <property type="evidence" value="ECO:0007669"/>
    <property type="project" value="TreeGrafter"/>
</dbReference>
<dbReference type="GO" id="GO:0051082">
    <property type="term" value="F:unfolded protein binding"/>
    <property type="evidence" value="ECO:0007669"/>
    <property type="project" value="InterPro"/>
</dbReference>
<dbReference type="FunFam" id="1.10.287.110:FF:000204">
    <property type="entry name" value="Co-chaperone-curved DNA binding protein A"/>
    <property type="match status" value="1"/>
</dbReference>
<dbReference type="AlphaFoldDB" id="A0AA90PY45"/>
<dbReference type="Proteomes" id="UP001240777">
    <property type="component" value="Unassembled WGS sequence"/>
</dbReference>
<dbReference type="Gene3D" id="2.60.260.20">
    <property type="entry name" value="Urease metallochaperone UreE, N-terminal domain"/>
    <property type="match status" value="2"/>
</dbReference>
<dbReference type="PANTHER" id="PTHR43096:SF52">
    <property type="entry name" value="DNAJ HOMOLOG 1, MITOCHONDRIAL-RELATED"/>
    <property type="match status" value="1"/>
</dbReference>
<gene>
    <name evidence="3" type="ORF">Q5I04_07710</name>
    <name evidence="4" type="ORF">Q5I06_02575</name>
</gene>
<name>A0AA90PY45_9HELI</name>
<dbReference type="InterPro" id="IPR018253">
    <property type="entry name" value="DnaJ_domain_CS"/>
</dbReference>
<reference evidence="3 5" key="3">
    <citation type="journal article" date="2024" name="Syst. Appl. Microbiol.">
        <title>Helicobacter cappadocius sp. nov., from lizards: The first psychrotrophic Helicobacter species.</title>
        <authorList>
            <person name="Aydin F."/>
            <person name="Tarhane S."/>
            <person name="Karakaya E."/>
            <person name="Abay S."/>
            <person name="Kayman T."/>
            <person name="Guran O."/>
            <person name="Bozkurt E."/>
            <person name="Uzum N."/>
            <person name="Avci A."/>
            <person name="Olgun K."/>
            <person name="Jablonski D."/>
            <person name="Guran C."/>
            <person name="Burcin Saticioglu I."/>
        </authorList>
    </citation>
    <scope>NUCLEOTIDE SEQUENCE [LARGE SCALE GENOMIC DNA]</scope>
    <source>
        <strain evidence="3">Faydin-H75</strain>
        <strain evidence="5">faydin-H76</strain>
    </source>
</reference>
<dbReference type="InterPro" id="IPR036869">
    <property type="entry name" value="J_dom_sf"/>
</dbReference>
<dbReference type="EMBL" id="JAUYZK010000003">
    <property type="protein sequence ID" value="MDP2538668.1"/>
    <property type="molecule type" value="Genomic_DNA"/>
</dbReference>
<feature type="domain" description="J" evidence="2">
    <location>
        <begin position="4"/>
        <end position="68"/>
    </location>
</feature>
<dbReference type="GO" id="GO:0042026">
    <property type="term" value="P:protein refolding"/>
    <property type="evidence" value="ECO:0007669"/>
    <property type="project" value="TreeGrafter"/>
</dbReference>
<dbReference type="Gene3D" id="1.10.287.110">
    <property type="entry name" value="DnaJ domain"/>
    <property type="match status" value="1"/>
</dbReference>
<dbReference type="RefSeq" id="WP_305517626.1">
    <property type="nucleotide sequence ID" value="NZ_JAUPEV010000014.1"/>
</dbReference>
<dbReference type="SUPFAM" id="SSF46565">
    <property type="entry name" value="Chaperone J-domain"/>
    <property type="match status" value="1"/>
</dbReference>
<dbReference type="EMBL" id="JAUPEV010000014">
    <property type="protein sequence ID" value="MDO7253788.1"/>
    <property type="molecule type" value="Genomic_DNA"/>
</dbReference>
<reference evidence="4 6" key="1">
    <citation type="submission" date="2023-07" db="EMBL/GenBank/DDBJ databases">
        <title>Unpublished Manusciprt.</title>
        <authorList>
            <person name="Aydin F."/>
            <person name="Tarhane S."/>
            <person name="Saticioglu I.B."/>
            <person name="Karakaya E."/>
            <person name="Abay S."/>
            <person name="Guran O."/>
            <person name="Bozkurt E."/>
            <person name="Uzum N."/>
            <person name="Olgun K."/>
            <person name="Jablonski D."/>
        </authorList>
    </citation>
    <scope>NUCLEOTIDE SEQUENCE</scope>
    <source>
        <strain evidence="6">faydin-H75</strain>
        <strain evidence="4">Faydin-H76</strain>
    </source>
</reference>
<dbReference type="SUPFAM" id="SSF49493">
    <property type="entry name" value="HSP40/DnaJ peptide-binding domain"/>
    <property type="match status" value="2"/>
</dbReference>
<dbReference type="PRINTS" id="PR00625">
    <property type="entry name" value="JDOMAIN"/>
</dbReference>
<dbReference type="PROSITE" id="PS00636">
    <property type="entry name" value="DNAJ_1"/>
    <property type="match status" value="1"/>
</dbReference>
<evidence type="ECO:0000313" key="3">
    <source>
        <dbReference type="EMBL" id="MDO7253788.1"/>
    </source>
</evidence>